<evidence type="ECO:0000256" key="1">
    <source>
        <dbReference type="SAM" id="MobiDB-lite"/>
    </source>
</evidence>
<gene>
    <name evidence="3" type="ORF">GGE60_004586</name>
</gene>
<dbReference type="OrthoDB" id="7285394at2"/>
<organism evidence="3 4">
    <name type="scientific">Rhizobium leucaenae</name>
    <dbReference type="NCBI Taxonomy" id="29450"/>
    <lineage>
        <taxon>Bacteria</taxon>
        <taxon>Pseudomonadati</taxon>
        <taxon>Pseudomonadota</taxon>
        <taxon>Alphaproteobacteria</taxon>
        <taxon>Hyphomicrobiales</taxon>
        <taxon>Rhizobiaceae</taxon>
        <taxon>Rhizobium/Agrobacterium group</taxon>
        <taxon>Rhizobium</taxon>
    </lineage>
</organism>
<dbReference type="RefSeq" id="WP_028753840.1">
    <property type="nucleotide sequence ID" value="NZ_JACIIG010000013.1"/>
</dbReference>
<feature type="region of interest" description="Disordered" evidence="1">
    <location>
        <begin position="139"/>
        <end position="160"/>
    </location>
</feature>
<proteinExistence type="predicted"/>
<accession>A0A7W7EME9</accession>
<evidence type="ECO:0000256" key="2">
    <source>
        <dbReference type="SAM" id="Phobius"/>
    </source>
</evidence>
<sequence>MASYLILTPPGGPDKNQVRTRFIRDGFSWTAFLFPTLWMLFHRLWLLAIAAFLLEGIGWELIRRPGFFVAGVAILLGLRILAALEGSHAAYRNLVAGGWKTEGLVSAPNLAAAEDIHFSEIEPKAEENIRSANWDIPPSLNTGSRQGGPGFGLPGYDGGR</sequence>
<keyword evidence="2" id="KW-1133">Transmembrane helix</keyword>
<feature type="transmembrane region" description="Helical" evidence="2">
    <location>
        <begin position="29"/>
        <end position="54"/>
    </location>
</feature>
<protein>
    <recommendedName>
        <fullName evidence="5">DUF2628 domain-containing protein</fullName>
    </recommendedName>
</protein>
<name>A0A7W7EME9_9HYPH</name>
<keyword evidence="2" id="KW-0472">Membrane</keyword>
<evidence type="ECO:0000313" key="4">
    <source>
        <dbReference type="Proteomes" id="UP000543836"/>
    </source>
</evidence>
<dbReference type="GeneID" id="32526626"/>
<dbReference type="EMBL" id="JACIIG010000013">
    <property type="protein sequence ID" value="MBB4570449.1"/>
    <property type="molecule type" value="Genomic_DNA"/>
</dbReference>
<dbReference type="Pfam" id="PF10947">
    <property type="entry name" value="DUF2628"/>
    <property type="match status" value="1"/>
</dbReference>
<evidence type="ECO:0008006" key="5">
    <source>
        <dbReference type="Google" id="ProtNLM"/>
    </source>
</evidence>
<comment type="caution">
    <text evidence="3">The sequence shown here is derived from an EMBL/GenBank/DDBJ whole genome shotgun (WGS) entry which is preliminary data.</text>
</comment>
<keyword evidence="4" id="KW-1185">Reference proteome</keyword>
<feature type="compositionally biased region" description="Gly residues" evidence="1">
    <location>
        <begin position="145"/>
        <end position="160"/>
    </location>
</feature>
<reference evidence="3 4" key="1">
    <citation type="submission" date="2020-08" db="EMBL/GenBank/DDBJ databases">
        <title>Genomic Encyclopedia of Type Strains, Phase IV (KMG-V): Genome sequencing to study the core and pangenomes of soil and plant-associated prokaryotes.</title>
        <authorList>
            <person name="Whitman W."/>
        </authorList>
    </citation>
    <scope>NUCLEOTIDE SEQUENCE [LARGE SCALE GENOMIC DNA]</scope>
    <source>
        <strain evidence="3 4">SEMIA 492</strain>
    </source>
</reference>
<dbReference type="AlphaFoldDB" id="A0A7W7EME9"/>
<feature type="transmembrane region" description="Helical" evidence="2">
    <location>
        <begin position="66"/>
        <end position="84"/>
    </location>
</feature>
<dbReference type="InterPro" id="IPR024399">
    <property type="entry name" value="DUF2628"/>
</dbReference>
<keyword evidence="2" id="KW-0812">Transmembrane</keyword>
<evidence type="ECO:0000313" key="3">
    <source>
        <dbReference type="EMBL" id="MBB4570449.1"/>
    </source>
</evidence>
<dbReference type="Proteomes" id="UP000543836">
    <property type="component" value="Unassembled WGS sequence"/>
</dbReference>